<dbReference type="GO" id="GO:0043200">
    <property type="term" value="P:response to amino acid"/>
    <property type="evidence" value="ECO:0007669"/>
    <property type="project" value="TreeGrafter"/>
</dbReference>
<dbReference type="Pfam" id="PF13404">
    <property type="entry name" value="HTH_AsnC-type"/>
    <property type="match status" value="1"/>
</dbReference>
<keyword evidence="3" id="KW-0804">Transcription</keyword>
<keyword evidence="1" id="KW-0805">Transcription regulation</keyword>
<feature type="domain" description="HTH asnC-type" evidence="4">
    <location>
        <begin position="4"/>
        <end position="65"/>
    </location>
</feature>
<dbReference type="Gene3D" id="3.30.70.920">
    <property type="match status" value="1"/>
</dbReference>
<dbReference type="PROSITE" id="PS50956">
    <property type="entry name" value="HTH_ASNC_2"/>
    <property type="match status" value="1"/>
</dbReference>
<dbReference type="InterPro" id="IPR019888">
    <property type="entry name" value="Tscrpt_reg_AsnC-like"/>
</dbReference>
<dbReference type="EMBL" id="CP064981">
    <property type="protein sequence ID" value="QQR92636.1"/>
    <property type="molecule type" value="Genomic_DNA"/>
</dbReference>
<name>A0A7T9DJY8_9ARCH</name>
<sequence>MVSFDRIDKLILQRLMEDGRASFSQIARETKLTDVAIKKRFERLKRQNLIHGVRAELNYDSLGYSKPVYALLKADPAKIGSLEKKFAELDYVLEYAHVLGSHNFVLKMLVPDFPKAKKMVEDLGKLDGILEINSMAVLSETRKTNSLPAIPLQKKLFSE</sequence>
<dbReference type="SMART" id="SM00344">
    <property type="entry name" value="HTH_ASNC"/>
    <property type="match status" value="1"/>
</dbReference>
<dbReference type="PANTHER" id="PTHR30154:SF34">
    <property type="entry name" value="TRANSCRIPTIONAL REGULATOR AZLB"/>
    <property type="match status" value="1"/>
</dbReference>
<dbReference type="Pfam" id="PF01037">
    <property type="entry name" value="AsnC_trans_reg"/>
    <property type="match status" value="1"/>
</dbReference>
<protein>
    <submittedName>
        <fullName evidence="5">AsnC family transcriptional regulator</fullName>
    </submittedName>
</protein>
<evidence type="ECO:0000256" key="1">
    <source>
        <dbReference type="ARBA" id="ARBA00023015"/>
    </source>
</evidence>
<keyword evidence="2" id="KW-0238">DNA-binding</keyword>
<dbReference type="InterPro" id="IPR000485">
    <property type="entry name" value="AsnC-type_HTH_dom"/>
</dbReference>
<organism evidence="5">
    <name type="scientific">Candidatus Iainarchaeum sp</name>
    <dbReference type="NCBI Taxonomy" id="3101447"/>
    <lineage>
        <taxon>Archaea</taxon>
        <taxon>Candidatus Iainarchaeota</taxon>
        <taxon>Candidatus Iainarchaeia</taxon>
        <taxon>Candidatus Iainarchaeales</taxon>
        <taxon>Candidatus Iainarchaeaceae</taxon>
        <taxon>Candidatus Iainarchaeum</taxon>
    </lineage>
</organism>
<dbReference type="PANTHER" id="PTHR30154">
    <property type="entry name" value="LEUCINE-RESPONSIVE REGULATORY PROTEIN"/>
    <property type="match status" value="1"/>
</dbReference>
<dbReference type="SUPFAM" id="SSF54909">
    <property type="entry name" value="Dimeric alpha+beta barrel"/>
    <property type="match status" value="1"/>
</dbReference>
<proteinExistence type="predicted"/>
<gene>
    <name evidence="5" type="ORF">IPJ89_00110</name>
</gene>
<evidence type="ECO:0000313" key="5">
    <source>
        <dbReference type="EMBL" id="QQR92636.1"/>
    </source>
</evidence>
<evidence type="ECO:0000256" key="3">
    <source>
        <dbReference type="ARBA" id="ARBA00023163"/>
    </source>
</evidence>
<dbReference type="SUPFAM" id="SSF46785">
    <property type="entry name" value="Winged helix' DNA-binding domain"/>
    <property type="match status" value="1"/>
</dbReference>
<evidence type="ECO:0000256" key="2">
    <source>
        <dbReference type="ARBA" id="ARBA00023125"/>
    </source>
</evidence>
<dbReference type="InterPro" id="IPR011008">
    <property type="entry name" value="Dimeric_a/b-barrel"/>
</dbReference>
<dbReference type="Proteomes" id="UP000596004">
    <property type="component" value="Chromosome"/>
</dbReference>
<dbReference type="InterPro" id="IPR036388">
    <property type="entry name" value="WH-like_DNA-bd_sf"/>
</dbReference>
<dbReference type="PRINTS" id="PR00033">
    <property type="entry name" value="HTHASNC"/>
</dbReference>
<dbReference type="InterPro" id="IPR019887">
    <property type="entry name" value="Tscrpt_reg_AsnC/Lrp_C"/>
</dbReference>
<accession>A0A7T9DJY8</accession>
<reference evidence="5" key="1">
    <citation type="submission" date="2020-11" db="EMBL/GenBank/DDBJ databases">
        <title>Connecting structure to function with the recovery of over 1000 high-quality activated sludge metagenome-assembled genomes encoding full-length rRNA genes using long-read sequencing.</title>
        <authorList>
            <person name="Singleton C.M."/>
            <person name="Petriglieri F."/>
            <person name="Kristensen J.M."/>
            <person name="Kirkegaard R.H."/>
            <person name="Michaelsen T.Y."/>
            <person name="Andersen M.H."/>
            <person name="Karst S.M."/>
            <person name="Dueholm M.S."/>
            <person name="Nielsen P.H."/>
            <person name="Albertsen M."/>
        </authorList>
    </citation>
    <scope>NUCLEOTIDE SEQUENCE</scope>
    <source>
        <strain evidence="5">Fred_18-Q3-R57-64_BAT3C.431</strain>
    </source>
</reference>
<dbReference type="InterPro" id="IPR036390">
    <property type="entry name" value="WH_DNA-bd_sf"/>
</dbReference>
<dbReference type="AlphaFoldDB" id="A0A7T9DJY8"/>
<dbReference type="GO" id="GO:0043565">
    <property type="term" value="F:sequence-specific DNA binding"/>
    <property type="evidence" value="ECO:0007669"/>
    <property type="project" value="InterPro"/>
</dbReference>
<dbReference type="GO" id="GO:0005829">
    <property type="term" value="C:cytosol"/>
    <property type="evidence" value="ECO:0007669"/>
    <property type="project" value="TreeGrafter"/>
</dbReference>
<evidence type="ECO:0000259" key="4">
    <source>
        <dbReference type="PROSITE" id="PS50956"/>
    </source>
</evidence>
<dbReference type="Gene3D" id="1.10.10.10">
    <property type="entry name" value="Winged helix-like DNA-binding domain superfamily/Winged helix DNA-binding domain"/>
    <property type="match status" value="1"/>
</dbReference>